<dbReference type="Proteomes" id="UP000184604">
    <property type="component" value="Chromosome"/>
</dbReference>
<gene>
    <name evidence="1" type="ORF">BS101_12125</name>
</gene>
<dbReference type="AlphaFoldDB" id="A0A1L5F8Y9"/>
<dbReference type="EMBL" id="CP018335">
    <property type="protein sequence ID" value="APM39437.1"/>
    <property type="molecule type" value="Genomic_DNA"/>
</dbReference>
<protein>
    <submittedName>
        <fullName evidence="1">Uncharacterized protein</fullName>
    </submittedName>
</protein>
<name>A0A1L5F8Y9_CLOKL</name>
<sequence>MEKIYKTWEAMKMLTENPKLKFKVESGDCTQTLLLVSGGIRVDCEGCYGCQTCSLRLDGKWKEVQGPVTFMEAVESDGRVKVEHVLLSKLTKCRESTLKQYNPLCDLMYLLGRELLSSELKEVILNGKWYIKGAD</sequence>
<evidence type="ECO:0000313" key="2">
    <source>
        <dbReference type="Proteomes" id="UP000184604"/>
    </source>
</evidence>
<reference evidence="1 2" key="1">
    <citation type="submission" date="2016-12" db="EMBL/GenBank/DDBJ databases">
        <title>Complete genome sequence of Clostridium kluyveri JZZ isolated from the pit mud of a Chinese flavor liquor-making factory.</title>
        <authorList>
            <person name="Wang Y."/>
        </authorList>
    </citation>
    <scope>NUCLEOTIDE SEQUENCE [LARGE SCALE GENOMIC DNA]</scope>
    <source>
        <strain evidence="1 2">JZZ</strain>
    </source>
</reference>
<organism evidence="1 2">
    <name type="scientific">Clostridium kluyveri</name>
    <dbReference type="NCBI Taxonomy" id="1534"/>
    <lineage>
        <taxon>Bacteria</taxon>
        <taxon>Bacillati</taxon>
        <taxon>Bacillota</taxon>
        <taxon>Clostridia</taxon>
        <taxon>Eubacteriales</taxon>
        <taxon>Clostridiaceae</taxon>
        <taxon>Clostridium</taxon>
    </lineage>
</organism>
<dbReference type="OrthoDB" id="1932863at2"/>
<accession>A0A1L5F8Y9</accession>
<evidence type="ECO:0000313" key="1">
    <source>
        <dbReference type="EMBL" id="APM39437.1"/>
    </source>
</evidence>
<dbReference type="RefSeq" id="WP_073539061.1">
    <property type="nucleotide sequence ID" value="NZ_CP018335.1"/>
</dbReference>
<proteinExistence type="predicted"/>